<evidence type="ECO:0008006" key="3">
    <source>
        <dbReference type="Google" id="ProtNLM"/>
    </source>
</evidence>
<name>A0A658QXK0_9BURK</name>
<organism evidence="1 2">
    <name type="scientific">Caballeronia concitans</name>
    <dbReference type="NCBI Taxonomy" id="1777133"/>
    <lineage>
        <taxon>Bacteria</taxon>
        <taxon>Pseudomonadati</taxon>
        <taxon>Pseudomonadota</taxon>
        <taxon>Betaproteobacteria</taxon>
        <taxon>Burkholderiales</taxon>
        <taxon>Burkholderiaceae</taxon>
        <taxon>Caballeronia</taxon>
    </lineage>
</organism>
<dbReference type="SUPFAM" id="SSF46785">
    <property type="entry name" value="Winged helix' DNA-binding domain"/>
    <property type="match status" value="1"/>
</dbReference>
<dbReference type="Proteomes" id="UP000198263">
    <property type="component" value="Unassembled WGS sequence"/>
</dbReference>
<evidence type="ECO:0000313" key="2">
    <source>
        <dbReference type="Proteomes" id="UP000198263"/>
    </source>
</evidence>
<dbReference type="RefSeq" id="WP_040052551.1">
    <property type="nucleotide sequence ID" value="NZ_FCNV02000004.1"/>
</dbReference>
<protein>
    <recommendedName>
        <fullName evidence="3">DNA-binding protein</fullName>
    </recommendedName>
</protein>
<dbReference type="EMBL" id="FCNV02000004">
    <property type="protein sequence ID" value="SAL31167.1"/>
    <property type="molecule type" value="Genomic_DNA"/>
</dbReference>
<dbReference type="InterPro" id="IPR036390">
    <property type="entry name" value="WH_DNA-bd_sf"/>
</dbReference>
<comment type="caution">
    <text evidence="1">The sequence shown here is derived from an EMBL/GenBank/DDBJ whole genome shotgun (WGS) entry which is preliminary data.</text>
</comment>
<dbReference type="AlphaFoldDB" id="A0A658QXK0"/>
<proteinExistence type="predicted"/>
<reference evidence="1 2" key="1">
    <citation type="submission" date="2016-01" db="EMBL/GenBank/DDBJ databases">
        <authorList>
            <person name="Peeters C."/>
        </authorList>
    </citation>
    <scope>NUCLEOTIDE SEQUENCE [LARGE SCALE GENOMIC DNA]</scope>
    <source>
        <strain evidence="1">LMG 29315</strain>
    </source>
</reference>
<gene>
    <name evidence="1" type="ORF">AWB72_02719</name>
</gene>
<accession>A0A658QXK0</accession>
<sequence length="409" mass="43631">MDSLITAAARALAAGDPLGALNRVALRNDAPALALRGIALAQLGDFGRAKVLVRSAARAFGAKEAVARARCVVAEAEIALASRELAWRAKALDHARATLDAHGDHINAAHARYLEVRRALLIGRIDEAAHRLAAIDTAPLPPALLAAHELMAAGIAMRRVQTKAARIALMRARAAAHHAAIPALLAEVESASRSLDMPAARVIVRGETWLLSLDDVEALFTSNALVVDACRNVVRDAHALVSLTRRPVLFTLVRMLAEAWPADTPRDALIARAFRIRHADETHRARLRVEMGRLRTVLHPLAGVHATRDGYALAPRHAETVAVLARPVDDDHASLLACLSDGESWSSSALALALNASQRTVQRALEGLASAGKVQSFGRGRARRWMMPPMPPMPGFATALLLPADLASG</sequence>
<evidence type="ECO:0000313" key="1">
    <source>
        <dbReference type="EMBL" id="SAL31167.1"/>
    </source>
</evidence>
<dbReference type="OrthoDB" id="9812210at2"/>
<keyword evidence="2" id="KW-1185">Reference proteome</keyword>